<dbReference type="EMBL" id="JAHZIK010001360">
    <property type="protein sequence ID" value="MBW7458821.1"/>
    <property type="molecule type" value="Genomic_DNA"/>
</dbReference>
<gene>
    <name evidence="1" type="ORF">K0U00_32725</name>
</gene>
<comment type="caution">
    <text evidence="1">The sequence shown here is derived from an EMBL/GenBank/DDBJ whole genome shotgun (WGS) entry which is preliminary data.</text>
</comment>
<protein>
    <submittedName>
        <fullName evidence="1">BtrH N-terminal domain-containing protein</fullName>
    </submittedName>
</protein>
<name>A0ABS7CDW2_9BACL</name>
<organism evidence="1 2">
    <name type="scientific">Paenibacillus sepulcri</name>
    <dbReference type="NCBI Taxonomy" id="359917"/>
    <lineage>
        <taxon>Bacteria</taxon>
        <taxon>Bacillati</taxon>
        <taxon>Bacillota</taxon>
        <taxon>Bacilli</taxon>
        <taxon>Bacillales</taxon>
        <taxon>Paenibacillaceae</taxon>
        <taxon>Paenibacillus</taxon>
    </lineage>
</organism>
<accession>A0ABS7CDW2</accession>
<dbReference type="Proteomes" id="UP001519887">
    <property type="component" value="Unassembled WGS sequence"/>
</dbReference>
<evidence type="ECO:0000313" key="2">
    <source>
        <dbReference type="Proteomes" id="UP001519887"/>
    </source>
</evidence>
<sequence length="313" mass="35941">MKRESKSFTDSLHAVLTATNLFTGPKYMLSGYTGMAFKFSVHEQLLPMSVSAYGQWVTEHKPAIDNLGIWTAIDGGRTRHATFSHYRQEAVKWVRESLNRGLGVIYWIPEFGVIHGYDDEDGIFYVQDGRTDEDRIVLYDNFGLNFTPFWYCQSFGEKVEIPQEDMILESFRLAVYDWETPYKTLPGREIASGKLAYTFLTEALATGGYDERGAVYILDSYLYSRKEIRDYLHDILGIWHEADVAFSLYDRLVGETAAIENCIVEKRSVDLIAALKTAEMLEQQAMELFQTLSARYPDLKRTTIPRWGAHSPR</sequence>
<evidence type="ECO:0000313" key="1">
    <source>
        <dbReference type="EMBL" id="MBW7458821.1"/>
    </source>
</evidence>
<proteinExistence type="predicted"/>
<reference evidence="1 2" key="1">
    <citation type="submission" date="2021-07" db="EMBL/GenBank/DDBJ databases">
        <title>Paenibacillus radiodurans sp. nov., isolated from the southeastern edge of Tengger Desert.</title>
        <authorList>
            <person name="Zhang G."/>
        </authorList>
    </citation>
    <scope>NUCLEOTIDE SEQUENCE [LARGE SCALE GENOMIC DNA]</scope>
    <source>
        <strain evidence="1 2">CCM 7311</strain>
    </source>
</reference>
<keyword evidence="2" id="KW-1185">Reference proteome</keyword>